<reference evidence="2" key="1">
    <citation type="submission" date="2020-07" db="EMBL/GenBank/DDBJ databases">
        <title>The High-quality genome of the commercially important snow crab, Chionoecetes opilio.</title>
        <authorList>
            <person name="Jeong J.-H."/>
            <person name="Ryu S."/>
        </authorList>
    </citation>
    <scope>NUCLEOTIDE SEQUENCE</scope>
    <source>
        <strain evidence="2">MADBK_172401_WGS</strain>
        <tissue evidence="2">Digestive gland</tissue>
    </source>
</reference>
<organism evidence="2 3">
    <name type="scientific">Chionoecetes opilio</name>
    <name type="common">Atlantic snow crab</name>
    <name type="synonym">Cancer opilio</name>
    <dbReference type="NCBI Taxonomy" id="41210"/>
    <lineage>
        <taxon>Eukaryota</taxon>
        <taxon>Metazoa</taxon>
        <taxon>Ecdysozoa</taxon>
        <taxon>Arthropoda</taxon>
        <taxon>Crustacea</taxon>
        <taxon>Multicrustacea</taxon>
        <taxon>Malacostraca</taxon>
        <taxon>Eumalacostraca</taxon>
        <taxon>Eucarida</taxon>
        <taxon>Decapoda</taxon>
        <taxon>Pleocyemata</taxon>
        <taxon>Brachyura</taxon>
        <taxon>Eubrachyura</taxon>
        <taxon>Majoidea</taxon>
        <taxon>Majidae</taxon>
        <taxon>Chionoecetes</taxon>
    </lineage>
</organism>
<dbReference type="EMBL" id="JACEEZ010004421">
    <property type="protein sequence ID" value="KAG0726425.1"/>
    <property type="molecule type" value="Genomic_DNA"/>
</dbReference>
<keyword evidence="3" id="KW-1185">Reference proteome</keyword>
<evidence type="ECO:0000313" key="3">
    <source>
        <dbReference type="Proteomes" id="UP000770661"/>
    </source>
</evidence>
<gene>
    <name evidence="2" type="ORF">GWK47_036598</name>
</gene>
<dbReference type="Proteomes" id="UP000770661">
    <property type="component" value="Unassembled WGS sequence"/>
</dbReference>
<name>A0A8J4YT42_CHIOP</name>
<feature type="region of interest" description="Disordered" evidence="1">
    <location>
        <begin position="86"/>
        <end position="143"/>
    </location>
</feature>
<comment type="caution">
    <text evidence="2">The sequence shown here is derived from an EMBL/GenBank/DDBJ whole genome shotgun (WGS) entry which is preliminary data.</text>
</comment>
<accession>A0A8J4YT42</accession>
<dbReference type="AlphaFoldDB" id="A0A8J4YT42"/>
<sequence>MRSAGSQRAGGQVVGVARPFNQHTPSASCGECQEGSGAPPAPGPPKPHTHTERWRDFRRFPRVRPQAQNFLPHRHLQQQFRKHRFRGFQGSGGEPDVGDPPLHSPELFRRGKKGTTQLQGGRRDYSIRHGGTPRCSPRSMRLGWQVTCHQRGRGGRYSPPQAGGAH</sequence>
<proteinExistence type="predicted"/>
<protein>
    <submittedName>
        <fullName evidence="2">Uncharacterized protein</fullName>
    </submittedName>
</protein>
<evidence type="ECO:0000313" key="2">
    <source>
        <dbReference type="EMBL" id="KAG0726425.1"/>
    </source>
</evidence>
<feature type="region of interest" description="Disordered" evidence="1">
    <location>
        <begin position="1"/>
        <end position="52"/>
    </location>
</feature>
<evidence type="ECO:0000256" key="1">
    <source>
        <dbReference type="SAM" id="MobiDB-lite"/>
    </source>
</evidence>